<keyword evidence="2 5" id="KW-0689">Ribosomal protein</keyword>
<evidence type="ECO:0000313" key="5">
    <source>
        <dbReference type="EMBL" id="SPO36947.1"/>
    </source>
</evidence>
<reference evidence="5 6" key="1">
    <citation type="submission" date="2018-03" db="EMBL/GenBank/DDBJ databases">
        <authorList>
            <person name="Guldener U."/>
        </authorList>
    </citation>
    <scope>NUCLEOTIDE SEQUENCE [LARGE SCALE GENOMIC DNA]</scope>
    <source>
        <strain evidence="5 6">DAOM196992</strain>
    </source>
</reference>
<dbReference type="EMBL" id="OOIP01000005">
    <property type="protein sequence ID" value="SPO36947.1"/>
    <property type="molecule type" value="Genomic_DNA"/>
</dbReference>
<proteinExistence type="inferred from homology"/>
<dbReference type="Gene3D" id="2.40.50.140">
    <property type="entry name" value="Nucleic acid-binding proteins"/>
    <property type="match status" value="1"/>
</dbReference>
<dbReference type="Proteomes" id="UP000323386">
    <property type="component" value="Unassembled WGS sequence"/>
</dbReference>
<evidence type="ECO:0000256" key="3">
    <source>
        <dbReference type="ARBA" id="ARBA00023274"/>
    </source>
</evidence>
<gene>
    <name evidence="5" type="ORF">PSFLO_02418</name>
</gene>
<sequence>MKQTITGIVTKAGVMAKTVTMTVEKRLVHPTLLKTFIRHKKYLVHDEKSTLAVGDRIVAEACRPLSARKRFTFARKTGSGDARRAKAEREMSAEDKEKIRIEQLVKNEVAKRGGFGNAVKQAKQADKAPVQSKAAMTARAETPKSSRA</sequence>
<dbReference type="InterPro" id="IPR000266">
    <property type="entry name" value="Ribosomal_uS17"/>
</dbReference>
<dbReference type="OrthoDB" id="274752at2759"/>
<dbReference type="PANTHER" id="PTHR10744:SF1">
    <property type="entry name" value="SMALL RIBOSOMAL SUBUNIT PROTEIN US17M"/>
    <property type="match status" value="1"/>
</dbReference>
<dbReference type="GO" id="GO:0006412">
    <property type="term" value="P:translation"/>
    <property type="evidence" value="ECO:0007669"/>
    <property type="project" value="InterPro"/>
</dbReference>
<organism evidence="5 6">
    <name type="scientific">Pseudozyma flocculosa</name>
    <dbReference type="NCBI Taxonomy" id="84751"/>
    <lineage>
        <taxon>Eukaryota</taxon>
        <taxon>Fungi</taxon>
        <taxon>Dikarya</taxon>
        <taxon>Basidiomycota</taxon>
        <taxon>Ustilaginomycotina</taxon>
        <taxon>Ustilaginomycetes</taxon>
        <taxon>Ustilaginales</taxon>
        <taxon>Ustilaginaceae</taxon>
        <taxon>Pseudozyma</taxon>
    </lineage>
</organism>
<dbReference type="SUPFAM" id="SSF50249">
    <property type="entry name" value="Nucleic acid-binding proteins"/>
    <property type="match status" value="1"/>
</dbReference>
<protein>
    <submittedName>
        <fullName evidence="5">Related to 30S ribosomal protein S17</fullName>
    </submittedName>
</protein>
<dbReference type="GO" id="GO:0005739">
    <property type="term" value="C:mitochondrion"/>
    <property type="evidence" value="ECO:0007669"/>
    <property type="project" value="TreeGrafter"/>
</dbReference>
<dbReference type="PANTHER" id="PTHR10744">
    <property type="entry name" value="40S RIBOSOMAL PROTEIN S11 FAMILY MEMBER"/>
    <property type="match status" value="1"/>
</dbReference>
<dbReference type="Pfam" id="PF00366">
    <property type="entry name" value="Ribosomal_S17"/>
    <property type="match status" value="1"/>
</dbReference>
<dbReference type="CDD" id="cd00364">
    <property type="entry name" value="Ribosomal_uS17"/>
    <property type="match status" value="1"/>
</dbReference>
<comment type="similarity">
    <text evidence="1">Belongs to the universal ribosomal protein uS17 family.</text>
</comment>
<evidence type="ECO:0000256" key="1">
    <source>
        <dbReference type="ARBA" id="ARBA00010254"/>
    </source>
</evidence>
<evidence type="ECO:0000256" key="4">
    <source>
        <dbReference type="SAM" id="MobiDB-lite"/>
    </source>
</evidence>
<evidence type="ECO:0000313" key="6">
    <source>
        <dbReference type="Proteomes" id="UP000323386"/>
    </source>
</evidence>
<dbReference type="PRINTS" id="PR00973">
    <property type="entry name" value="RIBOSOMALS17"/>
</dbReference>
<keyword evidence="3" id="KW-0687">Ribonucleoprotein</keyword>
<accession>A0A5C3EZU3</accession>
<dbReference type="AlphaFoldDB" id="A0A5C3EZU3"/>
<dbReference type="GO" id="GO:1990904">
    <property type="term" value="C:ribonucleoprotein complex"/>
    <property type="evidence" value="ECO:0007669"/>
    <property type="project" value="UniProtKB-KW"/>
</dbReference>
<dbReference type="GO" id="GO:0003735">
    <property type="term" value="F:structural constituent of ribosome"/>
    <property type="evidence" value="ECO:0007669"/>
    <property type="project" value="InterPro"/>
</dbReference>
<keyword evidence="6" id="KW-1185">Reference proteome</keyword>
<name>A0A5C3EZU3_9BASI</name>
<dbReference type="GO" id="GO:0005840">
    <property type="term" value="C:ribosome"/>
    <property type="evidence" value="ECO:0007669"/>
    <property type="project" value="UniProtKB-KW"/>
</dbReference>
<feature type="region of interest" description="Disordered" evidence="4">
    <location>
        <begin position="112"/>
        <end position="148"/>
    </location>
</feature>
<evidence type="ECO:0000256" key="2">
    <source>
        <dbReference type="ARBA" id="ARBA00022980"/>
    </source>
</evidence>
<dbReference type="InterPro" id="IPR012340">
    <property type="entry name" value="NA-bd_OB-fold"/>
</dbReference>